<evidence type="ECO:0000313" key="1">
    <source>
        <dbReference type="EMBL" id="MPM89449.1"/>
    </source>
</evidence>
<name>A0A645DJF8_9ZZZZ</name>
<comment type="caution">
    <text evidence="1">The sequence shown here is derived from an EMBL/GenBank/DDBJ whole genome shotgun (WGS) entry which is preliminary data.</text>
</comment>
<dbReference type="AlphaFoldDB" id="A0A645DJF8"/>
<dbReference type="EMBL" id="VSSQ01036866">
    <property type="protein sequence ID" value="MPM89449.1"/>
    <property type="molecule type" value="Genomic_DNA"/>
</dbReference>
<gene>
    <name evidence="1" type="ORF">SDC9_136558</name>
</gene>
<accession>A0A645DJF8</accession>
<organism evidence="1">
    <name type="scientific">bioreactor metagenome</name>
    <dbReference type="NCBI Taxonomy" id="1076179"/>
    <lineage>
        <taxon>unclassified sequences</taxon>
        <taxon>metagenomes</taxon>
        <taxon>ecological metagenomes</taxon>
    </lineage>
</organism>
<sequence>MHVRLGENEGSRLPELPRDEGVVVGKVVFKREGTAGGHHVRRLHVILEQHGNAVKGSHGALFPEDPVELVRFLQRLWVDQDDGVEGRPFPVVGFNAADILFRDGPAGCLAALHGLMDLPHGRFFHAKTLFGQSFHFLSFRIFR</sequence>
<proteinExistence type="predicted"/>
<protein>
    <submittedName>
        <fullName evidence="1">Uncharacterized protein</fullName>
    </submittedName>
</protein>
<reference evidence="1" key="1">
    <citation type="submission" date="2019-08" db="EMBL/GenBank/DDBJ databases">
        <authorList>
            <person name="Kucharzyk K."/>
            <person name="Murdoch R.W."/>
            <person name="Higgins S."/>
            <person name="Loffler F."/>
        </authorList>
    </citation>
    <scope>NUCLEOTIDE SEQUENCE</scope>
</reference>